<protein>
    <recommendedName>
        <fullName evidence="2">Cohesin domain-containing protein</fullName>
    </recommendedName>
</protein>
<evidence type="ECO:0000256" key="1">
    <source>
        <dbReference type="SAM" id="Phobius"/>
    </source>
</evidence>
<dbReference type="GO" id="GO:0000272">
    <property type="term" value="P:polysaccharide catabolic process"/>
    <property type="evidence" value="ECO:0007669"/>
    <property type="project" value="InterPro"/>
</dbReference>
<keyword evidence="1" id="KW-1133">Transmembrane helix</keyword>
<gene>
    <name evidence="3" type="ORF">COT24_01380</name>
</gene>
<dbReference type="Pfam" id="PF00963">
    <property type="entry name" value="Cohesin"/>
    <property type="match status" value="1"/>
</dbReference>
<keyword evidence="1" id="KW-0472">Membrane</keyword>
<dbReference type="AlphaFoldDB" id="A0A2H0YWN9"/>
<keyword evidence="1" id="KW-0812">Transmembrane</keyword>
<evidence type="ECO:0000313" key="4">
    <source>
        <dbReference type="Proteomes" id="UP000231542"/>
    </source>
</evidence>
<comment type="caution">
    <text evidence="3">The sequence shown here is derived from an EMBL/GenBank/DDBJ whole genome shotgun (WGS) entry which is preliminary data.</text>
</comment>
<dbReference type="InterPro" id="IPR002102">
    <property type="entry name" value="Cohesin_dom"/>
</dbReference>
<accession>A0A2H0YWN9</accession>
<dbReference type="GO" id="GO:0030246">
    <property type="term" value="F:carbohydrate binding"/>
    <property type="evidence" value="ECO:0007669"/>
    <property type="project" value="InterPro"/>
</dbReference>
<name>A0A2H0YWN9_9BACT</name>
<dbReference type="Proteomes" id="UP000231542">
    <property type="component" value="Unassembled WGS sequence"/>
</dbReference>
<sequence length="379" mass="42532">MFRFLKNIIIFSVLFLGALFLVSKAEAAIISTYPQEQNISQGENFTAEIRLDSEEEVINTIEAEIIYPKDILEVIDVSKGGSFLTLWVTDPVVKEKEGTIYFAGGIPNGSYVVNGKVLTITFHAKRTGTAEIAINKEKTGVYLNDGLGTKTNLNTITGKYKIEFPSPYTINLTSSTHPFEDTWYQTSTIIISWEERANAAYSYKLDNDSQIEPDDKTEAVVGEVTFENLKDGIYYFVIKEKLPDDDWGPITRRRFMIDQTPPQPLEYYITEDVISGKKALVFSARDLTSGIEQYQVQEGEKVYANSLSPFVLPDQSRKKVVIIRAIDKAGNVTEATIQPITSNSTSWSLIIILTVVIVVILVFLLSRFLNMQKGKNKGK</sequence>
<dbReference type="SUPFAM" id="SSF49384">
    <property type="entry name" value="Carbohydrate-binding domain"/>
    <property type="match status" value="1"/>
</dbReference>
<proteinExistence type="predicted"/>
<feature type="domain" description="Cohesin" evidence="2">
    <location>
        <begin position="40"/>
        <end position="159"/>
    </location>
</feature>
<evidence type="ECO:0000313" key="3">
    <source>
        <dbReference type="EMBL" id="PIS42856.1"/>
    </source>
</evidence>
<dbReference type="EMBL" id="PEXU01000015">
    <property type="protein sequence ID" value="PIS42856.1"/>
    <property type="molecule type" value="Genomic_DNA"/>
</dbReference>
<dbReference type="InterPro" id="IPR008965">
    <property type="entry name" value="CBM2/CBM3_carb-bd_dom_sf"/>
</dbReference>
<feature type="transmembrane region" description="Helical" evidence="1">
    <location>
        <begin position="347"/>
        <end position="369"/>
    </location>
</feature>
<organism evidence="3 4">
    <name type="scientific">Candidatus Kerfeldbacteria bacterium CG08_land_8_20_14_0_20_40_16</name>
    <dbReference type="NCBI Taxonomy" id="2014244"/>
    <lineage>
        <taxon>Bacteria</taxon>
        <taxon>Candidatus Kerfeldiibacteriota</taxon>
    </lineage>
</organism>
<reference evidence="3 4" key="1">
    <citation type="submission" date="2017-09" db="EMBL/GenBank/DDBJ databases">
        <title>Depth-based differentiation of microbial function through sediment-hosted aquifers and enrichment of novel symbionts in the deep terrestrial subsurface.</title>
        <authorList>
            <person name="Probst A.J."/>
            <person name="Ladd B."/>
            <person name="Jarett J.K."/>
            <person name="Geller-Mcgrath D.E."/>
            <person name="Sieber C.M."/>
            <person name="Emerson J.B."/>
            <person name="Anantharaman K."/>
            <person name="Thomas B.C."/>
            <person name="Malmstrom R."/>
            <person name="Stieglmeier M."/>
            <person name="Klingl A."/>
            <person name="Woyke T."/>
            <person name="Ryan C.M."/>
            <person name="Banfield J.F."/>
        </authorList>
    </citation>
    <scope>NUCLEOTIDE SEQUENCE [LARGE SCALE GENOMIC DNA]</scope>
    <source>
        <strain evidence="3">CG08_land_8_20_14_0_20_40_16</strain>
    </source>
</reference>
<evidence type="ECO:0000259" key="2">
    <source>
        <dbReference type="Pfam" id="PF00963"/>
    </source>
</evidence>
<dbReference type="CDD" id="cd08547">
    <property type="entry name" value="Type_II_cohesin"/>
    <property type="match status" value="1"/>
</dbReference>
<dbReference type="Gene3D" id="2.60.40.680">
    <property type="match status" value="1"/>
</dbReference>